<accession>A0A0A9YWU2</accession>
<dbReference type="PANTHER" id="PTHR23073">
    <property type="entry name" value="26S PROTEASOME REGULATORY SUBUNIT"/>
    <property type="match status" value="1"/>
</dbReference>
<keyword evidence="3" id="KW-0547">Nucleotide-binding</keyword>
<reference evidence="6" key="2">
    <citation type="submission" date="2014-07" db="EMBL/GenBank/DDBJ databases">
        <authorList>
            <person name="Hull J."/>
        </authorList>
    </citation>
    <scope>NUCLEOTIDE SEQUENCE</scope>
</reference>
<keyword evidence="4" id="KW-0067">ATP-binding</keyword>
<evidence type="ECO:0000256" key="4">
    <source>
        <dbReference type="ARBA" id="ARBA00022840"/>
    </source>
</evidence>
<dbReference type="Gene3D" id="2.40.50.140">
    <property type="entry name" value="Nucleic acid-binding proteins"/>
    <property type="match status" value="1"/>
</dbReference>
<sequence length="114" mass="12928">MEHESPLHVGRCERILDKDTPNARYIVNIADHTSYVVKLGDRVAPEDIEESMRVGILIGYGKIQIEIPLPPRVDRSVTMMQVEEKPDVTYADVGGVKDQIERIREVVELPITHP</sequence>
<feature type="domain" description="26S proteasome regulatory subunit 7-like OB" evidence="5">
    <location>
        <begin position="1"/>
        <end position="70"/>
    </location>
</feature>
<protein>
    <submittedName>
        <fullName evidence="6">26S protease regulatory subunit 7</fullName>
    </submittedName>
</protein>
<keyword evidence="6" id="KW-0645">Protease</keyword>
<evidence type="ECO:0000259" key="5">
    <source>
        <dbReference type="Pfam" id="PF21236"/>
    </source>
</evidence>
<dbReference type="InterPro" id="IPR027417">
    <property type="entry name" value="P-loop_NTPase"/>
</dbReference>
<evidence type="ECO:0000256" key="2">
    <source>
        <dbReference type="ARBA" id="ARBA00022490"/>
    </source>
</evidence>
<dbReference type="GO" id="GO:0005524">
    <property type="term" value="F:ATP binding"/>
    <property type="evidence" value="ECO:0007669"/>
    <property type="project" value="UniProtKB-KW"/>
</dbReference>
<dbReference type="GO" id="GO:0005737">
    <property type="term" value="C:cytoplasm"/>
    <property type="evidence" value="ECO:0007669"/>
    <property type="project" value="UniProtKB-SubCell"/>
</dbReference>
<keyword evidence="2" id="KW-0963">Cytoplasm</keyword>
<organism evidence="6">
    <name type="scientific">Lygus hesperus</name>
    <name type="common">Western plant bug</name>
    <dbReference type="NCBI Taxonomy" id="30085"/>
    <lineage>
        <taxon>Eukaryota</taxon>
        <taxon>Metazoa</taxon>
        <taxon>Ecdysozoa</taxon>
        <taxon>Arthropoda</taxon>
        <taxon>Hexapoda</taxon>
        <taxon>Insecta</taxon>
        <taxon>Pterygota</taxon>
        <taxon>Neoptera</taxon>
        <taxon>Paraneoptera</taxon>
        <taxon>Hemiptera</taxon>
        <taxon>Heteroptera</taxon>
        <taxon>Panheteroptera</taxon>
        <taxon>Cimicomorpha</taxon>
        <taxon>Miridae</taxon>
        <taxon>Mirini</taxon>
        <taxon>Lygus</taxon>
    </lineage>
</organism>
<dbReference type="GO" id="GO:0006508">
    <property type="term" value="P:proteolysis"/>
    <property type="evidence" value="ECO:0007669"/>
    <property type="project" value="UniProtKB-KW"/>
</dbReference>
<dbReference type="EMBL" id="GBHO01008041">
    <property type="protein sequence ID" value="JAG35563.1"/>
    <property type="molecule type" value="Transcribed_RNA"/>
</dbReference>
<dbReference type="EMBL" id="GDHC01018301">
    <property type="protein sequence ID" value="JAQ00328.1"/>
    <property type="molecule type" value="Transcribed_RNA"/>
</dbReference>
<comment type="subcellular location">
    <subcellularLocation>
        <location evidence="1">Cytoplasm</location>
    </subcellularLocation>
</comment>
<dbReference type="InterPro" id="IPR048723">
    <property type="entry name" value="OB_PRS7"/>
</dbReference>
<proteinExistence type="predicted"/>
<dbReference type="InterPro" id="IPR050221">
    <property type="entry name" value="26S_Proteasome_ATPase"/>
</dbReference>
<evidence type="ECO:0000313" key="6">
    <source>
        <dbReference type="EMBL" id="JAG35563.1"/>
    </source>
</evidence>
<dbReference type="Gene3D" id="3.40.50.300">
    <property type="entry name" value="P-loop containing nucleotide triphosphate hydrolases"/>
    <property type="match status" value="1"/>
</dbReference>
<dbReference type="AlphaFoldDB" id="A0A0A9YWU2"/>
<evidence type="ECO:0000256" key="3">
    <source>
        <dbReference type="ARBA" id="ARBA00022741"/>
    </source>
</evidence>
<evidence type="ECO:0000313" key="7">
    <source>
        <dbReference type="EMBL" id="JAQ00328.1"/>
    </source>
</evidence>
<reference evidence="7" key="3">
    <citation type="journal article" date="2016" name="Gigascience">
        <title>De novo construction of an expanded transcriptome assembly for the western tarnished plant bug, Lygus hesperus.</title>
        <authorList>
            <person name="Tassone E.E."/>
            <person name="Geib S.M."/>
            <person name="Hall B."/>
            <person name="Fabrick J.A."/>
            <person name="Brent C.S."/>
            <person name="Hull J.J."/>
        </authorList>
    </citation>
    <scope>NUCLEOTIDE SEQUENCE</scope>
</reference>
<reference evidence="6" key="1">
    <citation type="journal article" date="2014" name="PLoS ONE">
        <title>Transcriptome-Based Identification of ABC Transporters in the Western Tarnished Plant Bug Lygus hesperus.</title>
        <authorList>
            <person name="Hull J.J."/>
            <person name="Chaney K."/>
            <person name="Geib S.M."/>
            <person name="Fabrick J.A."/>
            <person name="Brent C.S."/>
            <person name="Walsh D."/>
            <person name="Lavine L.C."/>
        </authorList>
    </citation>
    <scope>NUCLEOTIDE SEQUENCE</scope>
</reference>
<name>A0A0A9YWU2_LYGHE</name>
<dbReference type="GO" id="GO:0008233">
    <property type="term" value="F:peptidase activity"/>
    <property type="evidence" value="ECO:0007669"/>
    <property type="project" value="UniProtKB-KW"/>
</dbReference>
<evidence type="ECO:0000256" key="1">
    <source>
        <dbReference type="ARBA" id="ARBA00004496"/>
    </source>
</evidence>
<dbReference type="Pfam" id="PF21236">
    <property type="entry name" value="OB_PRS7"/>
    <property type="match status" value="1"/>
</dbReference>
<keyword evidence="6" id="KW-0378">Hydrolase</keyword>
<gene>
    <name evidence="6" type="primary">RPT1_1</name>
    <name evidence="6" type="ORF">CM83_19762</name>
    <name evidence="7" type="ORF">g.16338</name>
</gene>
<dbReference type="InterPro" id="IPR012340">
    <property type="entry name" value="NA-bd_OB-fold"/>
</dbReference>